<dbReference type="PANTHER" id="PTHR11909">
    <property type="entry name" value="CASEIN KINASE-RELATED"/>
    <property type="match status" value="1"/>
</dbReference>
<dbReference type="EC" id="2.7.11.1" evidence="1"/>
<dbReference type="AlphaFoldDB" id="A0A8K1CF27"/>
<dbReference type="SMART" id="SM00220">
    <property type="entry name" value="S_TKc"/>
    <property type="match status" value="1"/>
</dbReference>
<feature type="region of interest" description="Disordered" evidence="3">
    <location>
        <begin position="447"/>
        <end position="466"/>
    </location>
</feature>
<dbReference type="Gene3D" id="1.10.510.10">
    <property type="entry name" value="Transferase(Phosphotransferase) domain 1"/>
    <property type="match status" value="1"/>
</dbReference>
<organism evidence="5 6">
    <name type="scientific">Pythium oligandrum</name>
    <name type="common">Mycoparasitic fungus</name>
    <dbReference type="NCBI Taxonomy" id="41045"/>
    <lineage>
        <taxon>Eukaryota</taxon>
        <taxon>Sar</taxon>
        <taxon>Stramenopiles</taxon>
        <taxon>Oomycota</taxon>
        <taxon>Peronosporomycetes</taxon>
        <taxon>Pythiales</taxon>
        <taxon>Pythiaceae</taxon>
        <taxon>Pythium</taxon>
    </lineage>
</organism>
<evidence type="ECO:0000313" key="6">
    <source>
        <dbReference type="Proteomes" id="UP000794436"/>
    </source>
</evidence>
<evidence type="ECO:0000256" key="3">
    <source>
        <dbReference type="SAM" id="MobiDB-lite"/>
    </source>
</evidence>
<accession>A0A8K1CF27</accession>
<dbReference type="EMBL" id="SPLM01000074">
    <property type="protein sequence ID" value="TMW62256.1"/>
    <property type="molecule type" value="Genomic_DNA"/>
</dbReference>
<protein>
    <recommendedName>
        <fullName evidence="2">Casein kinase I</fullName>
        <ecNumber evidence="1">2.7.11.1</ecNumber>
    </recommendedName>
</protein>
<dbReference type="InterPro" id="IPR011009">
    <property type="entry name" value="Kinase-like_dom_sf"/>
</dbReference>
<dbReference type="OrthoDB" id="5800476at2759"/>
<dbReference type="InterPro" id="IPR000719">
    <property type="entry name" value="Prot_kinase_dom"/>
</dbReference>
<feature type="compositionally biased region" description="Acidic residues" evidence="3">
    <location>
        <begin position="387"/>
        <end position="411"/>
    </location>
</feature>
<evidence type="ECO:0000256" key="1">
    <source>
        <dbReference type="ARBA" id="ARBA00012513"/>
    </source>
</evidence>
<feature type="domain" description="Protein kinase" evidence="4">
    <location>
        <begin position="11"/>
        <end position="292"/>
    </location>
</feature>
<sequence length="466" mass="50874">MAMEGTTLKNWTLGKKLGSGACSDVYAVEPNSSLNDKRCDAFVMKLSPLVDIPAAKSKNKKRKKSAAERNADALYAEHLMYQSHLRECPGLPYIPFGAYGEDKGYRFLVMERLGRTLEAVVRENGPVPSSTAAQLGYNILETLEYIHSKNIVYVDVKPENFMLNIGRESQVYCVDFGIADRYVMATGKHKDYKVGGVVGTPTFLSLNCHAGATASRRDDVEALLNVLLYLIRGNLPWQKATSDAEGAKIKKETSIATLCASFPKEWALMMEKARACEFEDKPDYEFFSQSFVKLGARPGSKEPFQWGKKGTKTATVAASESTASPLKKSRQDAAKAPVTQEEKPKAATAKAPAVEEKKPKAAKAKPAGKATRVNARISRAARKASTDEDEDSGEEEQDEEEEEEEEDDSSDAEVVGKPKKPSSATKDPQRRRKAAARAVAAAAAAEAAAKQAEGTRYNLRSKPSDD</sequence>
<evidence type="ECO:0000313" key="5">
    <source>
        <dbReference type="EMBL" id="TMW62256.1"/>
    </source>
</evidence>
<evidence type="ECO:0000256" key="2">
    <source>
        <dbReference type="ARBA" id="ARBA00023860"/>
    </source>
</evidence>
<gene>
    <name evidence="5" type="ORF">Poli38472_009749</name>
</gene>
<evidence type="ECO:0000259" key="4">
    <source>
        <dbReference type="PROSITE" id="PS50011"/>
    </source>
</evidence>
<proteinExistence type="predicted"/>
<dbReference type="GO" id="GO:0005524">
    <property type="term" value="F:ATP binding"/>
    <property type="evidence" value="ECO:0007669"/>
    <property type="project" value="InterPro"/>
</dbReference>
<dbReference type="PROSITE" id="PS00108">
    <property type="entry name" value="PROTEIN_KINASE_ST"/>
    <property type="match status" value="1"/>
</dbReference>
<feature type="region of interest" description="Disordered" evidence="3">
    <location>
        <begin position="298"/>
        <end position="438"/>
    </location>
</feature>
<dbReference type="SUPFAM" id="SSF56112">
    <property type="entry name" value="Protein kinase-like (PK-like)"/>
    <property type="match status" value="1"/>
</dbReference>
<reference evidence="5" key="1">
    <citation type="submission" date="2019-03" db="EMBL/GenBank/DDBJ databases">
        <title>Long read genome sequence of the mycoparasitic Pythium oligandrum ATCC 38472 isolated from sugarbeet rhizosphere.</title>
        <authorList>
            <person name="Gaulin E."/>
        </authorList>
    </citation>
    <scope>NUCLEOTIDE SEQUENCE</scope>
    <source>
        <strain evidence="5">ATCC 38472_TT</strain>
    </source>
</reference>
<name>A0A8K1CF27_PYTOL</name>
<dbReference type="GO" id="GO:0004674">
    <property type="term" value="F:protein serine/threonine kinase activity"/>
    <property type="evidence" value="ECO:0007669"/>
    <property type="project" value="UniProtKB-EC"/>
</dbReference>
<comment type="caution">
    <text evidence="5">The sequence shown here is derived from an EMBL/GenBank/DDBJ whole genome shotgun (WGS) entry which is preliminary data.</text>
</comment>
<feature type="compositionally biased region" description="Low complexity" evidence="3">
    <location>
        <begin position="312"/>
        <end position="324"/>
    </location>
</feature>
<dbReference type="Pfam" id="PF00069">
    <property type="entry name" value="Pkinase"/>
    <property type="match status" value="1"/>
</dbReference>
<dbReference type="Proteomes" id="UP000794436">
    <property type="component" value="Unassembled WGS sequence"/>
</dbReference>
<dbReference type="InterPro" id="IPR050235">
    <property type="entry name" value="CK1_Ser-Thr_kinase"/>
</dbReference>
<dbReference type="InterPro" id="IPR008271">
    <property type="entry name" value="Ser/Thr_kinase_AS"/>
</dbReference>
<dbReference type="PROSITE" id="PS50011">
    <property type="entry name" value="PROTEIN_KINASE_DOM"/>
    <property type="match status" value="1"/>
</dbReference>
<keyword evidence="6" id="KW-1185">Reference proteome</keyword>